<evidence type="ECO:0000313" key="5">
    <source>
        <dbReference type="EMBL" id="MDQ0274838.1"/>
    </source>
</evidence>
<dbReference type="Pfam" id="PF00392">
    <property type="entry name" value="GntR"/>
    <property type="match status" value="1"/>
</dbReference>
<comment type="caution">
    <text evidence="5">The sequence shown here is derived from an EMBL/GenBank/DDBJ whole genome shotgun (WGS) entry which is preliminary data.</text>
</comment>
<protein>
    <submittedName>
        <fullName evidence="5">DNA-binding GntR family transcriptional regulator</fullName>
    </submittedName>
</protein>
<evidence type="ECO:0000313" key="6">
    <source>
        <dbReference type="Proteomes" id="UP001236559"/>
    </source>
</evidence>
<dbReference type="InterPro" id="IPR036390">
    <property type="entry name" value="WH_DNA-bd_sf"/>
</dbReference>
<dbReference type="InterPro" id="IPR036388">
    <property type="entry name" value="WH-like_DNA-bd_sf"/>
</dbReference>
<dbReference type="SUPFAM" id="SSF48008">
    <property type="entry name" value="GntR ligand-binding domain-like"/>
    <property type="match status" value="1"/>
</dbReference>
<dbReference type="InterPro" id="IPR008920">
    <property type="entry name" value="TF_FadR/GntR_C"/>
</dbReference>
<dbReference type="SUPFAM" id="SSF46785">
    <property type="entry name" value="Winged helix' DNA-binding domain"/>
    <property type="match status" value="1"/>
</dbReference>
<dbReference type="CDD" id="cd07377">
    <property type="entry name" value="WHTH_GntR"/>
    <property type="match status" value="1"/>
</dbReference>
<evidence type="ECO:0000256" key="3">
    <source>
        <dbReference type="ARBA" id="ARBA00023163"/>
    </source>
</evidence>
<dbReference type="InterPro" id="IPR000524">
    <property type="entry name" value="Tscrpt_reg_HTH_GntR"/>
</dbReference>
<dbReference type="Pfam" id="PF07729">
    <property type="entry name" value="FCD"/>
    <property type="match status" value="1"/>
</dbReference>
<dbReference type="Gene3D" id="1.10.10.10">
    <property type="entry name" value="Winged helix-like DNA-binding domain superfamily/Winged helix DNA-binding domain"/>
    <property type="match status" value="1"/>
</dbReference>
<dbReference type="InterPro" id="IPR011711">
    <property type="entry name" value="GntR_C"/>
</dbReference>
<evidence type="ECO:0000256" key="1">
    <source>
        <dbReference type="ARBA" id="ARBA00023015"/>
    </source>
</evidence>
<dbReference type="SMART" id="SM00345">
    <property type="entry name" value="HTH_GNTR"/>
    <property type="match status" value="1"/>
</dbReference>
<name>A0ABU0AUC6_9FIRM</name>
<dbReference type="PANTHER" id="PTHR43537:SF24">
    <property type="entry name" value="GLUCONATE OPERON TRANSCRIPTIONAL REPRESSOR"/>
    <property type="match status" value="1"/>
</dbReference>
<sequence>MLKNNVINRTFIKDEVYKILLHLIVTGKLKQNEKININDIADELNVSRTPVREAVLMLENDGFIISNANKSTVIAPVNIKQAEEIYPLVFTLEILALKEGFKNIGDQEISLLKKYNDELMNTISSNDFEKFVDCDYMFHKIIIDSAKNSELSNILDGLKKKIQRIEFCYYEKVEHKMTSFGGHEKIIESLEKRDLEQSLINLKNNWQDSLESLKAIKNLEK</sequence>
<dbReference type="EMBL" id="JAUSTN010000004">
    <property type="protein sequence ID" value="MDQ0274838.1"/>
    <property type="molecule type" value="Genomic_DNA"/>
</dbReference>
<evidence type="ECO:0000259" key="4">
    <source>
        <dbReference type="PROSITE" id="PS50949"/>
    </source>
</evidence>
<feature type="domain" description="HTH gntR-type" evidence="4">
    <location>
        <begin position="10"/>
        <end position="77"/>
    </location>
</feature>
<keyword evidence="3" id="KW-0804">Transcription</keyword>
<reference evidence="5 6" key="1">
    <citation type="submission" date="2023-07" db="EMBL/GenBank/DDBJ databases">
        <title>Genomic Encyclopedia of Type Strains, Phase IV (KMG-IV): sequencing the most valuable type-strain genomes for metagenomic binning, comparative biology and taxonomic classification.</title>
        <authorList>
            <person name="Goeker M."/>
        </authorList>
    </citation>
    <scope>NUCLEOTIDE SEQUENCE [LARGE SCALE GENOMIC DNA]</scope>
    <source>
        <strain evidence="5 6">DSM 22616</strain>
    </source>
</reference>
<evidence type="ECO:0000256" key="2">
    <source>
        <dbReference type="ARBA" id="ARBA00023125"/>
    </source>
</evidence>
<accession>A0ABU0AUC6</accession>
<gene>
    <name evidence="5" type="ORF">J2S72_000859</name>
</gene>
<dbReference type="GO" id="GO:0003677">
    <property type="term" value="F:DNA binding"/>
    <property type="evidence" value="ECO:0007669"/>
    <property type="project" value="UniProtKB-KW"/>
</dbReference>
<organism evidence="5 6">
    <name type="scientific">Peptoniphilus koenoeneniae</name>
    <dbReference type="NCBI Taxonomy" id="507751"/>
    <lineage>
        <taxon>Bacteria</taxon>
        <taxon>Bacillati</taxon>
        <taxon>Bacillota</taxon>
        <taxon>Tissierellia</taxon>
        <taxon>Tissierellales</taxon>
        <taxon>Peptoniphilaceae</taxon>
        <taxon>Peptoniphilus</taxon>
    </lineage>
</organism>
<keyword evidence="1" id="KW-0805">Transcription regulation</keyword>
<dbReference type="Gene3D" id="1.20.120.530">
    <property type="entry name" value="GntR ligand-binding domain-like"/>
    <property type="match status" value="1"/>
</dbReference>
<dbReference type="Proteomes" id="UP001236559">
    <property type="component" value="Unassembled WGS sequence"/>
</dbReference>
<proteinExistence type="predicted"/>
<dbReference type="RefSeq" id="WP_023055281.1">
    <property type="nucleotide sequence ID" value="NZ_JAUSTN010000004.1"/>
</dbReference>
<keyword evidence="2 5" id="KW-0238">DNA-binding</keyword>
<dbReference type="PANTHER" id="PTHR43537">
    <property type="entry name" value="TRANSCRIPTIONAL REGULATOR, GNTR FAMILY"/>
    <property type="match status" value="1"/>
</dbReference>
<keyword evidence="6" id="KW-1185">Reference proteome</keyword>
<dbReference type="PROSITE" id="PS50949">
    <property type="entry name" value="HTH_GNTR"/>
    <property type="match status" value="1"/>
</dbReference>